<feature type="region of interest" description="Disordered" evidence="1">
    <location>
        <begin position="88"/>
        <end position="108"/>
    </location>
</feature>
<dbReference type="VEuPathDB" id="FungiDB:DFL_003631"/>
<evidence type="ECO:0000313" key="2">
    <source>
        <dbReference type="EMBL" id="RVD85305.1"/>
    </source>
</evidence>
<feature type="compositionally biased region" description="Gly residues" evidence="1">
    <location>
        <begin position="99"/>
        <end position="108"/>
    </location>
</feature>
<evidence type="ECO:0000313" key="3">
    <source>
        <dbReference type="Proteomes" id="UP000283090"/>
    </source>
</evidence>
<name>A0A437A2D6_ARTFL</name>
<dbReference type="EMBL" id="SAEB01000006">
    <property type="protein sequence ID" value="RVD85305.1"/>
    <property type="molecule type" value="Genomic_DNA"/>
</dbReference>
<proteinExistence type="predicted"/>
<sequence length="108" mass="11616">MNLRRRNLAGVAFGVRDVSTKSWVGKGTGQVKVFVTTSSRNNILSAKVDKDYPLAKPAPVPDTVIDNIPVSVQESEEEDDGEIDILRQSSAYGRNPFGDNGGPGNDVL</sequence>
<dbReference type="AlphaFoldDB" id="A0A437A2D6"/>
<dbReference type="Proteomes" id="UP000283090">
    <property type="component" value="Unassembled WGS sequence"/>
</dbReference>
<comment type="caution">
    <text evidence="2">The sequence shown here is derived from an EMBL/GenBank/DDBJ whole genome shotgun (WGS) entry which is preliminary data.</text>
</comment>
<reference evidence="2 3" key="1">
    <citation type="submission" date="2019-01" db="EMBL/GenBank/DDBJ databases">
        <title>Intercellular communication is required for trap formation in the nematode-trapping fungus Duddingtonia flagrans.</title>
        <authorList>
            <person name="Youssar L."/>
            <person name="Wernet V."/>
            <person name="Hensel N."/>
            <person name="Hildebrandt H.-G."/>
            <person name="Fischer R."/>
        </authorList>
    </citation>
    <scope>NUCLEOTIDE SEQUENCE [LARGE SCALE GENOMIC DNA]</scope>
    <source>
        <strain evidence="2 3">CBS H-5679</strain>
    </source>
</reference>
<gene>
    <name evidence="2" type="ORF">DFL_003631</name>
</gene>
<organism evidence="2 3">
    <name type="scientific">Arthrobotrys flagrans</name>
    <name type="common">Nematode-trapping fungus</name>
    <name type="synonym">Trichothecium flagrans</name>
    <dbReference type="NCBI Taxonomy" id="97331"/>
    <lineage>
        <taxon>Eukaryota</taxon>
        <taxon>Fungi</taxon>
        <taxon>Dikarya</taxon>
        <taxon>Ascomycota</taxon>
        <taxon>Pezizomycotina</taxon>
        <taxon>Orbiliomycetes</taxon>
        <taxon>Orbiliales</taxon>
        <taxon>Orbiliaceae</taxon>
        <taxon>Arthrobotrys</taxon>
    </lineage>
</organism>
<dbReference type="GeneID" id="93585942"/>
<keyword evidence="3" id="KW-1185">Reference proteome</keyword>
<evidence type="ECO:0000256" key="1">
    <source>
        <dbReference type="SAM" id="MobiDB-lite"/>
    </source>
</evidence>
<protein>
    <submittedName>
        <fullName evidence="2">Uncharacterized protein</fullName>
    </submittedName>
</protein>
<accession>A0A437A2D6</accession>
<dbReference type="RefSeq" id="XP_067490849.1">
    <property type="nucleotide sequence ID" value="XM_067632596.1"/>
</dbReference>